<dbReference type="InterPro" id="IPR002110">
    <property type="entry name" value="Ankyrin_rpt"/>
</dbReference>
<protein>
    <submittedName>
        <fullName evidence="2">Ankyrin</fullName>
    </submittedName>
</protein>
<dbReference type="InterPro" id="IPR036770">
    <property type="entry name" value="Ankyrin_rpt-contain_sf"/>
</dbReference>
<dbReference type="AlphaFoldDB" id="A0A6A6XQR4"/>
<gene>
    <name evidence="2" type="ORF">K505DRAFT_371514</name>
</gene>
<dbReference type="GO" id="GO:0016491">
    <property type="term" value="F:oxidoreductase activity"/>
    <property type="evidence" value="ECO:0007669"/>
    <property type="project" value="InterPro"/>
</dbReference>
<dbReference type="Proteomes" id="UP000799757">
    <property type="component" value="Unassembled WGS sequence"/>
</dbReference>
<keyword evidence="1" id="KW-0175">Coiled coil</keyword>
<name>A0A6A6XQR4_9PLEO</name>
<dbReference type="PANTHER" id="PTHR36124:SF1">
    <property type="entry name" value="ER-BOUND OXYGENASE MPAB_MPAB'_RUBBER OXYGENASE CATALYTIC DOMAIN-CONTAINING PROTEIN"/>
    <property type="match status" value="1"/>
</dbReference>
<evidence type="ECO:0000313" key="2">
    <source>
        <dbReference type="EMBL" id="KAF2798699.1"/>
    </source>
</evidence>
<dbReference type="Gene3D" id="1.25.40.20">
    <property type="entry name" value="Ankyrin repeat-containing domain"/>
    <property type="match status" value="2"/>
</dbReference>
<dbReference type="SUPFAM" id="SSF48403">
    <property type="entry name" value="Ankyrin repeat"/>
    <property type="match status" value="1"/>
</dbReference>
<dbReference type="SMART" id="SM00248">
    <property type="entry name" value="ANK"/>
    <property type="match status" value="5"/>
</dbReference>
<feature type="coiled-coil region" evidence="1">
    <location>
        <begin position="24"/>
        <end position="58"/>
    </location>
</feature>
<keyword evidence="3" id="KW-1185">Reference proteome</keyword>
<evidence type="ECO:0000256" key="1">
    <source>
        <dbReference type="SAM" id="Coils"/>
    </source>
</evidence>
<proteinExistence type="predicted"/>
<dbReference type="PANTHER" id="PTHR36124">
    <property type="match status" value="1"/>
</dbReference>
<dbReference type="OrthoDB" id="194358at2759"/>
<sequence>MEVFGAIAGVASLSELLLKSFKTLRKLQHDLTEAKDEIDRLCRAMQRLQHVMDEVESLGTIHGKDDESLWTRSSLAAHWAEHSASIKVDLLGLVAKLDDLHVAFEKPSKTRNNARARFRKVFAEHDIERYERILQDHRTSFSFLLSVLAERRQRGIASELKVQRKYLQMIAANSTTAHTSQTIIIANTTNIQTISSTSHTLRLESDIQKMVADKFNNMPCKSIEDGYTKNIVQSAVTHSDALIEAAPQIDVLSDFYAMSRRPRITGLPTDNTLAKHGIYCRVFTYNIPLGTFSARKVTTRKLWRGKSKESSSWHLEMVLYPLEILSKHIFRLNLEWGPSVAFKFGAKLHAFNSSLELKRHLNTGNIAAILRMFEEGYAHPTDLIAPSGNTLLHEAAMRHGLGVPNMLELCRVLLDASVDPNMMNLRKRTPLMQCCQIMQEGVEINRRMLPMTTLLLEYNADLSFRDDSGESACLLIFQSGCGLEYMQNILYRLISLDVYQSFQSKDLWLVSSIARTIPTFRQRLEGELRDLRTPTGLSSSIRPRYEKILELDAEKQKEWIENAPAPDRISFMKALCSYGTPEMVQPFIESAIDLNETGGPSDKIYTRYAARMGNLGVLMVLVKAGASIEQKGWFWRNNNLCASVLEELLERWAFISEGKTVQGREEPSVEKESWILKWLLEQQGHESPNALYCVMLGNQNHPALFDTILKHGYGRRDGQPPKSDHIKYTGSEVVEAIKTQNPCLKTLLDAGLALECEDWRGLSAVIYAIDMGAIEDLKLLIEAGANLERRCGFGMTPLELASSNLRAGHPRKRNRGLVDPWGLKDELFELETDQEIYSLLVKALERDGKTVLPLLLHDGSMVISYLILVRSLRYRRVEKIQKQHGFTLAQFKNLNYRDAQAIIGQMGLYECPWTFLAGKDFAFLRAFAIPGISKVSVGAKEMVDRVGKRYADTTVLVGEFLVNDIDSERACIAINRMNWIHSRYGNKIQMDQMVYTLCLLTCEALQWIDKYDWRQTVALEKHASWVFWYEVGRRMGLENVPQSFEECAAFIDDFEMRNMAPSQDNALIAKGVFSLYASTIPAFLTPIVHAVLIAFMDTRLSGAFKLSAHPTSFIQSFLCLGLAVRKYFVRHLMLPRYSTLQVFGEENAAGYRPMMFWEIEPWYVASSKNCSWLYSAYTRLFGLPMAGDAKFRPEGYKLQEIGPKHLEGKGGEEVMSFVKQSEACSFTTFGQFSKTFYTRDGCPSILR</sequence>
<dbReference type="Pfam" id="PF00023">
    <property type="entry name" value="Ank"/>
    <property type="match status" value="1"/>
</dbReference>
<dbReference type="EMBL" id="MU001778">
    <property type="protein sequence ID" value="KAF2798699.1"/>
    <property type="molecule type" value="Genomic_DNA"/>
</dbReference>
<organism evidence="2 3">
    <name type="scientific">Melanomma pulvis-pyrius CBS 109.77</name>
    <dbReference type="NCBI Taxonomy" id="1314802"/>
    <lineage>
        <taxon>Eukaryota</taxon>
        <taxon>Fungi</taxon>
        <taxon>Dikarya</taxon>
        <taxon>Ascomycota</taxon>
        <taxon>Pezizomycotina</taxon>
        <taxon>Dothideomycetes</taxon>
        <taxon>Pleosporomycetidae</taxon>
        <taxon>Pleosporales</taxon>
        <taxon>Melanommataceae</taxon>
        <taxon>Melanomma</taxon>
    </lineage>
</organism>
<accession>A0A6A6XQR4</accession>
<dbReference type="InterPro" id="IPR046366">
    <property type="entry name" value="MPAB"/>
</dbReference>
<reference evidence="2" key="1">
    <citation type="journal article" date="2020" name="Stud. Mycol.">
        <title>101 Dothideomycetes genomes: a test case for predicting lifestyles and emergence of pathogens.</title>
        <authorList>
            <person name="Haridas S."/>
            <person name="Albert R."/>
            <person name="Binder M."/>
            <person name="Bloem J."/>
            <person name="Labutti K."/>
            <person name="Salamov A."/>
            <person name="Andreopoulos B."/>
            <person name="Baker S."/>
            <person name="Barry K."/>
            <person name="Bills G."/>
            <person name="Bluhm B."/>
            <person name="Cannon C."/>
            <person name="Castanera R."/>
            <person name="Culley D."/>
            <person name="Daum C."/>
            <person name="Ezra D."/>
            <person name="Gonzalez J."/>
            <person name="Henrissat B."/>
            <person name="Kuo A."/>
            <person name="Liang C."/>
            <person name="Lipzen A."/>
            <person name="Lutzoni F."/>
            <person name="Magnuson J."/>
            <person name="Mondo S."/>
            <person name="Nolan M."/>
            <person name="Ohm R."/>
            <person name="Pangilinan J."/>
            <person name="Park H.-J."/>
            <person name="Ramirez L."/>
            <person name="Alfaro M."/>
            <person name="Sun H."/>
            <person name="Tritt A."/>
            <person name="Yoshinaga Y."/>
            <person name="Zwiers L.-H."/>
            <person name="Turgeon B."/>
            <person name="Goodwin S."/>
            <person name="Spatafora J."/>
            <person name="Crous P."/>
            <person name="Grigoriev I."/>
        </authorList>
    </citation>
    <scope>NUCLEOTIDE SEQUENCE</scope>
    <source>
        <strain evidence="2">CBS 109.77</strain>
    </source>
</reference>
<evidence type="ECO:0000313" key="3">
    <source>
        <dbReference type="Proteomes" id="UP000799757"/>
    </source>
</evidence>